<dbReference type="SMART" id="SM00228">
    <property type="entry name" value="PDZ"/>
    <property type="match status" value="1"/>
</dbReference>
<evidence type="ECO:0000256" key="2">
    <source>
        <dbReference type="ARBA" id="ARBA00022801"/>
    </source>
</evidence>
<dbReference type="Gene3D" id="2.40.10.120">
    <property type="match status" value="1"/>
</dbReference>
<evidence type="ECO:0000256" key="1">
    <source>
        <dbReference type="ARBA" id="ARBA00022670"/>
    </source>
</evidence>
<dbReference type="GO" id="GO:0008233">
    <property type="term" value="F:peptidase activity"/>
    <property type="evidence" value="ECO:0007669"/>
    <property type="project" value="UniProtKB-KW"/>
</dbReference>
<sequence>MSQTHDRQGSGSGAILLLVVLAAVAAYVFGRPLLQGGGEDGASAVPAPVATSTRIGQKPSGRKPGVVNIEAEQGLRGLRSAGTGIVLDASGLVLTNNHVIQGSTAITGTDTDDGRAYPAEVVGYDKAGDLAVIRLTGAAGLKAARFGDSRDVRVDDPVTAVGNAGGKGGTPAVVTGRVLSLEQTVTATDQSDGGSERLTGLIETSAPIQPGDSGGPLLDTDGRVIGINTAASGDFTMKKGKSATHRGYAIPAARALEVAGRIARGDASGGVHLGRTALLGVQVRADTGPDGTTAATGARVVDVVPDTPADRAGLRKDAVIRTVDGEPVGSPAELTELMLARHPGDTVRLEWTDPAGGSRTADVRLVEGPAQ</sequence>
<feature type="domain" description="PDZ" evidence="4">
    <location>
        <begin position="277"/>
        <end position="355"/>
    </location>
</feature>
<dbReference type="PANTHER" id="PTHR43343">
    <property type="entry name" value="PEPTIDASE S12"/>
    <property type="match status" value="1"/>
</dbReference>
<dbReference type="InterPro" id="IPR036034">
    <property type="entry name" value="PDZ_sf"/>
</dbReference>
<dbReference type="InterPro" id="IPR001478">
    <property type="entry name" value="PDZ"/>
</dbReference>
<dbReference type="InterPro" id="IPR051201">
    <property type="entry name" value="Chloro_Bact_Ser_Proteases"/>
</dbReference>
<feature type="region of interest" description="Disordered" evidence="3">
    <location>
        <begin position="352"/>
        <end position="371"/>
    </location>
</feature>
<keyword evidence="1 5" id="KW-0645">Protease</keyword>
<name>A0ABS7FYU1_9ACTN</name>
<gene>
    <name evidence="5" type="ORF">K1Y72_23885</name>
</gene>
<dbReference type="PRINTS" id="PR00834">
    <property type="entry name" value="PROTEASES2C"/>
</dbReference>
<keyword evidence="6" id="KW-1185">Reference proteome</keyword>
<dbReference type="InterPro" id="IPR001940">
    <property type="entry name" value="Peptidase_S1C"/>
</dbReference>
<accession>A0ABS7FYU1</accession>
<dbReference type="Gene3D" id="2.30.42.10">
    <property type="match status" value="1"/>
</dbReference>
<dbReference type="Pfam" id="PF13365">
    <property type="entry name" value="Trypsin_2"/>
    <property type="match status" value="1"/>
</dbReference>
<evidence type="ECO:0000256" key="3">
    <source>
        <dbReference type="SAM" id="MobiDB-lite"/>
    </source>
</evidence>
<dbReference type="SUPFAM" id="SSF50494">
    <property type="entry name" value="Trypsin-like serine proteases"/>
    <property type="match status" value="1"/>
</dbReference>
<proteinExistence type="predicted"/>
<protein>
    <submittedName>
        <fullName evidence="5">S1C family serine protease</fullName>
    </submittedName>
</protein>
<comment type="caution">
    <text evidence="5">The sequence shown here is derived from an EMBL/GenBank/DDBJ whole genome shotgun (WGS) entry which is preliminary data.</text>
</comment>
<dbReference type="PANTHER" id="PTHR43343:SF3">
    <property type="entry name" value="PROTEASE DO-LIKE 8, CHLOROPLASTIC"/>
    <property type="match status" value="1"/>
</dbReference>
<dbReference type="GO" id="GO:0006508">
    <property type="term" value="P:proteolysis"/>
    <property type="evidence" value="ECO:0007669"/>
    <property type="project" value="UniProtKB-KW"/>
</dbReference>
<dbReference type="RefSeq" id="WP_220168669.1">
    <property type="nucleotide sequence ID" value="NZ_JAIBOA010000016.1"/>
</dbReference>
<evidence type="ECO:0000259" key="4">
    <source>
        <dbReference type="SMART" id="SM00228"/>
    </source>
</evidence>
<dbReference type="Pfam" id="PF13180">
    <property type="entry name" value="PDZ_2"/>
    <property type="match status" value="1"/>
</dbReference>
<dbReference type="EMBL" id="JAIBOA010000016">
    <property type="protein sequence ID" value="MBW8485441.1"/>
    <property type="molecule type" value="Genomic_DNA"/>
</dbReference>
<organism evidence="5 6">
    <name type="scientific">Actinomadura parmotrematis</name>
    <dbReference type="NCBI Taxonomy" id="2864039"/>
    <lineage>
        <taxon>Bacteria</taxon>
        <taxon>Bacillati</taxon>
        <taxon>Actinomycetota</taxon>
        <taxon>Actinomycetes</taxon>
        <taxon>Streptosporangiales</taxon>
        <taxon>Thermomonosporaceae</taxon>
        <taxon>Actinomadura</taxon>
    </lineage>
</organism>
<evidence type="ECO:0000313" key="5">
    <source>
        <dbReference type="EMBL" id="MBW8485441.1"/>
    </source>
</evidence>
<dbReference type="InterPro" id="IPR009003">
    <property type="entry name" value="Peptidase_S1_PA"/>
</dbReference>
<reference evidence="5 6" key="1">
    <citation type="submission" date="2021-07" db="EMBL/GenBank/DDBJ databases">
        <title>Actinomadura sp. PM05-2 isolated from lichen.</title>
        <authorList>
            <person name="Somphong A."/>
            <person name="Phongsopitanun W."/>
            <person name="Tanasupawat S."/>
            <person name="Peongsungnone V."/>
        </authorList>
    </citation>
    <scope>NUCLEOTIDE SEQUENCE [LARGE SCALE GENOMIC DNA]</scope>
    <source>
        <strain evidence="5 6">PM05-2</strain>
    </source>
</reference>
<keyword evidence="2" id="KW-0378">Hydrolase</keyword>
<dbReference type="SUPFAM" id="SSF50156">
    <property type="entry name" value="PDZ domain-like"/>
    <property type="match status" value="1"/>
</dbReference>
<evidence type="ECO:0000313" key="6">
    <source>
        <dbReference type="Proteomes" id="UP000774570"/>
    </source>
</evidence>
<dbReference type="Proteomes" id="UP000774570">
    <property type="component" value="Unassembled WGS sequence"/>
</dbReference>